<accession>A0AAN4ZIA2</accession>
<evidence type="ECO:0000313" key="3">
    <source>
        <dbReference type="EMBL" id="GMR38532.1"/>
    </source>
</evidence>
<evidence type="ECO:0000259" key="2">
    <source>
        <dbReference type="Pfam" id="PF10328"/>
    </source>
</evidence>
<evidence type="ECO:0000313" key="4">
    <source>
        <dbReference type="Proteomes" id="UP001328107"/>
    </source>
</evidence>
<evidence type="ECO:0000256" key="1">
    <source>
        <dbReference type="SAM" id="Phobius"/>
    </source>
</evidence>
<gene>
    <name evidence="3" type="ORF">PMAYCL1PPCAC_08727</name>
</gene>
<feature type="domain" description="7TM GPCR serpentine receptor class x (Srx)" evidence="2">
    <location>
        <begin position="3"/>
        <end position="77"/>
    </location>
</feature>
<dbReference type="AlphaFoldDB" id="A0AAN4ZIA2"/>
<dbReference type="PANTHER" id="PTHR23017:SF3">
    <property type="entry name" value="G-PROTEIN COUPLED RECEPTORS FAMILY 1 PROFILE DOMAIN-CONTAINING PROTEIN"/>
    <property type="match status" value="1"/>
</dbReference>
<feature type="transmembrane region" description="Helical" evidence="1">
    <location>
        <begin position="7"/>
        <end position="26"/>
    </location>
</feature>
<dbReference type="Proteomes" id="UP001328107">
    <property type="component" value="Unassembled WGS sequence"/>
</dbReference>
<dbReference type="PANTHER" id="PTHR23017">
    <property type="entry name" value="SERPENTINE RECEPTOR, CLASS X"/>
    <property type="match status" value="1"/>
</dbReference>
<proteinExistence type="predicted"/>
<keyword evidence="1" id="KW-0472">Membrane</keyword>
<name>A0AAN4ZIA2_9BILA</name>
<keyword evidence="1" id="KW-0812">Transmembrane</keyword>
<reference evidence="4" key="1">
    <citation type="submission" date="2022-10" db="EMBL/GenBank/DDBJ databases">
        <title>Genome assembly of Pristionchus species.</title>
        <authorList>
            <person name="Yoshida K."/>
            <person name="Sommer R.J."/>
        </authorList>
    </citation>
    <scope>NUCLEOTIDE SEQUENCE [LARGE SCALE GENOMIC DNA]</scope>
    <source>
        <strain evidence="4">RS5460</strain>
    </source>
</reference>
<keyword evidence="4" id="KW-1185">Reference proteome</keyword>
<feature type="non-terminal residue" evidence="3">
    <location>
        <position position="78"/>
    </location>
</feature>
<protein>
    <recommendedName>
        <fullName evidence="2">7TM GPCR serpentine receptor class x (Srx) domain-containing protein</fullName>
    </recommendedName>
</protein>
<dbReference type="EMBL" id="BTRK01000002">
    <property type="protein sequence ID" value="GMR38532.1"/>
    <property type="molecule type" value="Genomic_DNA"/>
</dbReference>
<dbReference type="InterPro" id="IPR019430">
    <property type="entry name" value="7TM_GPCR_serpentine_rcpt_Srx"/>
</dbReference>
<dbReference type="Pfam" id="PF10328">
    <property type="entry name" value="7TM_GPCR_Srx"/>
    <property type="match status" value="1"/>
</dbReference>
<feature type="transmembrane region" description="Helical" evidence="1">
    <location>
        <begin position="46"/>
        <end position="65"/>
    </location>
</feature>
<dbReference type="Gene3D" id="1.20.1070.10">
    <property type="entry name" value="Rhodopsin 7-helix transmembrane proteins"/>
    <property type="match status" value="1"/>
</dbReference>
<sequence>QYLRNSFGVICAVLAVSNFGVSLAFFTWSALPVNLYQIFGELPGKIVGQVALFFLYGCEYSHIVISFNRVVNIAYPLQ</sequence>
<feature type="non-terminal residue" evidence="3">
    <location>
        <position position="1"/>
    </location>
</feature>
<keyword evidence="1" id="KW-1133">Transmembrane helix</keyword>
<organism evidence="3 4">
    <name type="scientific">Pristionchus mayeri</name>
    <dbReference type="NCBI Taxonomy" id="1317129"/>
    <lineage>
        <taxon>Eukaryota</taxon>
        <taxon>Metazoa</taxon>
        <taxon>Ecdysozoa</taxon>
        <taxon>Nematoda</taxon>
        <taxon>Chromadorea</taxon>
        <taxon>Rhabditida</taxon>
        <taxon>Rhabditina</taxon>
        <taxon>Diplogasteromorpha</taxon>
        <taxon>Diplogasteroidea</taxon>
        <taxon>Neodiplogasteridae</taxon>
        <taxon>Pristionchus</taxon>
    </lineage>
</organism>
<comment type="caution">
    <text evidence="3">The sequence shown here is derived from an EMBL/GenBank/DDBJ whole genome shotgun (WGS) entry which is preliminary data.</text>
</comment>
<dbReference type="SUPFAM" id="SSF81321">
    <property type="entry name" value="Family A G protein-coupled receptor-like"/>
    <property type="match status" value="1"/>
</dbReference>